<reference evidence="1" key="1">
    <citation type="submission" date="2022-10" db="EMBL/GenBank/DDBJ databases">
        <title>The complete genomes of actinobacterial strains from the NBC collection.</title>
        <authorList>
            <person name="Joergensen T.S."/>
            <person name="Alvarez Arevalo M."/>
            <person name="Sterndorff E.B."/>
            <person name="Faurdal D."/>
            <person name="Vuksanovic O."/>
            <person name="Mourched A.-S."/>
            <person name="Charusanti P."/>
            <person name="Shaw S."/>
            <person name="Blin K."/>
            <person name="Weber T."/>
        </authorList>
    </citation>
    <scope>NUCLEOTIDE SEQUENCE</scope>
    <source>
        <strain evidence="1">NBC_00093</strain>
    </source>
</reference>
<proteinExistence type="predicted"/>
<sequence length="134" mass="14415">MNRRLIPALVLSAVLAATGCGGEDQEKADDPSTGVDVDLVYLNHPPVQPVLKDINRVLADYKGKVSVSRYDADTPEGKDFTDEHDLTGHVAIAVLIDGEVSFKGFPTGEAPIKSAEGDWEIEDLDAALRQRTKG</sequence>
<dbReference type="PROSITE" id="PS51257">
    <property type="entry name" value="PROKAR_LIPOPROTEIN"/>
    <property type="match status" value="1"/>
</dbReference>
<evidence type="ECO:0000313" key="1">
    <source>
        <dbReference type="EMBL" id="WTT23210.1"/>
    </source>
</evidence>
<gene>
    <name evidence="1" type="ORF">OHA22_50455</name>
</gene>
<protein>
    <recommendedName>
        <fullName evidence="2">Lipoprotein</fullName>
    </recommendedName>
</protein>
<evidence type="ECO:0008006" key="2">
    <source>
        <dbReference type="Google" id="ProtNLM"/>
    </source>
</evidence>
<dbReference type="EMBL" id="CP108222">
    <property type="protein sequence ID" value="WTT23210.1"/>
    <property type="molecule type" value="Genomic_DNA"/>
</dbReference>
<name>A0AAU2AHQ5_9ACTN</name>
<dbReference type="AlphaFoldDB" id="A0AAU2AHQ5"/>
<accession>A0AAU2AHQ5</accession>
<organism evidence="1">
    <name type="scientific">Streptomyces sp. NBC_00093</name>
    <dbReference type="NCBI Taxonomy" id="2975649"/>
    <lineage>
        <taxon>Bacteria</taxon>
        <taxon>Bacillati</taxon>
        <taxon>Actinomycetota</taxon>
        <taxon>Actinomycetes</taxon>
        <taxon>Kitasatosporales</taxon>
        <taxon>Streptomycetaceae</taxon>
        <taxon>Streptomyces</taxon>
    </lineage>
</organism>